<dbReference type="SMART" id="SM00369">
    <property type="entry name" value="LRR_TYP"/>
    <property type="match status" value="3"/>
</dbReference>
<proteinExistence type="predicted"/>
<accession>A0AAV8WIJ2</accession>
<dbReference type="InterPro" id="IPR032675">
    <property type="entry name" value="LRR_dom_sf"/>
</dbReference>
<dbReference type="GO" id="GO:0005615">
    <property type="term" value="C:extracellular space"/>
    <property type="evidence" value="ECO:0007669"/>
    <property type="project" value="TreeGrafter"/>
</dbReference>
<keyword evidence="1" id="KW-0433">Leucine-rich repeat</keyword>
<dbReference type="Pfam" id="PF13855">
    <property type="entry name" value="LRR_8"/>
    <property type="match status" value="1"/>
</dbReference>
<dbReference type="SUPFAM" id="SSF52058">
    <property type="entry name" value="L domain-like"/>
    <property type="match status" value="2"/>
</dbReference>
<reference evidence="3" key="1">
    <citation type="journal article" date="2023" name="Insect Mol. Biol.">
        <title>Genome sequencing provides insights into the evolution of gene families encoding plant cell wall-degrading enzymes in longhorned beetles.</title>
        <authorList>
            <person name="Shin N.R."/>
            <person name="Okamura Y."/>
            <person name="Kirsch R."/>
            <person name="Pauchet Y."/>
        </authorList>
    </citation>
    <scope>NUCLEOTIDE SEQUENCE</scope>
    <source>
        <strain evidence="3">RBIC_L_NR</strain>
    </source>
</reference>
<comment type="caution">
    <text evidence="3">The sequence shown here is derived from an EMBL/GenBank/DDBJ whole genome shotgun (WGS) entry which is preliminary data.</text>
</comment>
<gene>
    <name evidence="3" type="ORF">NQ314_021273</name>
</gene>
<evidence type="ECO:0000256" key="2">
    <source>
        <dbReference type="ARBA" id="ARBA00022737"/>
    </source>
</evidence>
<keyword evidence="2" id="KW-0677">Repeat</keyword>
<keyword evidence="4" id="KW-1185">Reference proteome</keyword>
<evidence type="ECO:0000313" key="4">
    <source>
        <dbReference type="Proteomes" id="UP001162156"/>
    </source>
</evidence>
<dbReference type="Gene3D" id="3.80.10.10">
    <property type="entry name" value="Ribonuclease Inhibitor"/>
    <property type="match status" value="3"/>
</dbReference>
<organism evidence="3 4">
    <name type="scientific">Rhamnusium bicolor</name>
    <dbReference type="NCBI Taxonomy" id="1586634"/>
    <lineage>
        <taxon>Eukaryota</taxon>
        <taxon>Metazoa</taxon>
        <taxon>Ecdysozoa</taxon>
        <taxon>Arthropoda</taxon>
        <taxon>Hexapoda</taxon>
        <taxon>Insecta</taxon>
        <taxon>Pterygota</taxon>
        <taxon>Neoptera</taxon>
        <taxon>Endopterygota</taxon>
        <taxon>Coleoptera</taxon>
        <taxon>Polyphaga</taxon>
        <taxon>Cucujiformia</taxon>
        <taxon>Chrysomeloidea</taxon>
        <taxon>Cerambycidae</taxon>
        <taxon>Lepturinae</taxon>
        <taxon>Rhagiini</taxon>
        <taxon>Rhamnusium</taxon>
    </lineage>
</organism>
<name>A0AAV8WIJ2_9CUCU</name>
<dbReference type="InterPro" id="IPR003591">
    <property type="entry name" value="Leu-rich_rpt_typical-subtyp"/>
</dbReference>
<feature type="non-terminal residue" evidence="3">
    <location>
        <position position="375"/>
    </location>
</feature>
<protein>
    <submittedName>
        <fullName evidence="3">Uncharacterized protein</fullName>
    </submittedName>
</protein>
<evidence type="ECO:0000256" key="1">
    <source>
        <dbReference type="ARBA" id="ARBA00022614"/>
    </source>
</evidence>
<evidence type="ECO:0000313" key="3">
    <source>
        <dbReference type="EMBL" id="KAJ8926384.1"/>
    </source>
</evidence>
<dbReference type="InterPro" id="IPR001611">
    <property type="entry name" value="Leu-rich_rpt"/>
</dbReference>
<dbReference type="PANTHER" id="PTHR45712:SF22">
    <property type="entry name" value="INSULIN-LIKE GROWTH FACTOR-BINDING PROTEIN COMPLEX ACID LABILE SUBUNIT"/>
    <property type="match status" value="1"/>
</dbReference>
<dbReference type="PANTHER" id="PTHR45712">
    <property type="entry name" value="AGAP008170-PA"/>
    <property type="match status" value="1"/>
</dbReference>
<dbReference type="InterPro" id="IPR050333">
    <property type="entry name" value="SLRP"/>
</dbReference>
<dbReference type="EMBL" id="JANEYF010005898">
    <property type="protein sequence ID" value="KAJ8926384.1"/>
    <property type="molecule type" value="Genomic_DNA"/>
</dbReference>
<sequence length="375" mass="42992">MFRYTQFVFLYNCTIRTKSIHIQTKATRYDLCVVGKWCILDALKNETTDLQSVDLMIIQTIRRLRRCTIINFPNLKVIYGMNAGIATLEAWSFWNLTKLEKINLSYNNIVEIQYGVFTGLPISFLDLSWNEVAFIGQGAFHGMKNLKTLDLSRNYLTLFDGSFFAVKHITGSAEFPLEELLLSHNNLGTMVPFPSNIAMTKLDLTDNWLTDLVLPSGMYVEKLRISSNNFQDSDLLIIDNVSFVALDANPWVCEEYIQLLEYLLTKNITLLKYNEDTKIYFLTESGTRKLSHLLYNSKEKHNLSHNDIGAIIEEDTFHFNMAITKLDLTDNLLTGLALPSGMYVEELRISLNNIEYPDFLNIDNVSVVALDANPW</sequence>
<dbReference type="AlphaFoldDB" id="A0AAV8WIJ2"/>
<dbReference type="Proteomes" id="UP001162156">
    <property type="component" value="Unassembled WGS sequence"/>
</dbReference>